<comment type="caution">
    <text evidence="3">The sequence shown here is derived from an EMBL/GenBank/DDBJ whole genome shotgun (WGS) entry which is preliminary data.</text>
</comment>
<sequence length="217" mass="25238">MKNLLKNNLSFFVPFILMWLVCLGWVLQTPKFEQMVWINSHRTIWSDTFFWCATQLGEGWFFVTMILVWLVFKYEQAFIGVTAFAVSTLISQGLKFSFQTLRPSEFFKDVSYPWKYVSGVELHGFNSFPSGHTTSAFCIFTLWVFFAKKPMINPIFLTLAITAAYSRPYLFQHFPEDLLGGSIVGIISAILAIKIYQRYFETKYPQLSQKGLLVNRH</sequence>
<dbReference type="SUPFAM" id="SSF48317">
    <property type="entry name" value="Acid phosphatase/Vanadium-dependent haloperoxidase"/>
    <property type="match status" value="1"/>
</dbReference>
<evidence type="ECO:0000313" key="3">
    <source>
        <dbReference type="EMBL" id="MDI9860967.1"/>
    </source>
</evidence>
<accession>A0ABT6YBZ9</accession>
<dbReference type="Proteomes" id="UP001236507">
    <property type="component" value="Unassembled WGS sequence"/>
</dbReference>
<keyword evidence="1" id="KW-0472">Membrane</keyword>
<feature type="transmembrane region" description="Helical" evidence="1">
    <location>
        <begin position="9"/>
        <end position="28"/>
    </location>
</feature>
<feature type="domain" description="Phosphatidic acid phosphatase type 2/haloperoxidase" evidence="2">
    <location>
        <begin position="78"/>
        <end position="193"/>
    </location>
</feature>
<evidence type="ECO:0000313" key="4">
    <source>
        <dbReference type="Proteomes" id="UP001236507"/>
    </source>
</evidence>
<dbReference type="RefSeq" id="WP_283345534.1">
    <property type="nucleotide sequence ID" value="NZ_JASHIF010000016.1"/>
</dbReference>
<feature type="transmembrane region" description="Helical" evidence="1">
    <location>
        <begin position="154"/>
        <end position="172"/>
    </location>
</feature>
<dbReference type="SMART" id="SM00014">
    <property type="entry name" value="acidPPc"/>
    <property type="match status" value="1"/>
</dbReference>
<reference evidence="3 4" key="1">
    <citation type="submission" date="2023-05" db="EMBL/GenBank/DDBJ databases">
        <title>Novel species of genus Flectobacillus isolated from stream in China.</title>
        <authorList>
            <person name="Lu H."/>
        </authorList>
    </citation>
    <scope>NUCLEOTIDE SEQUENCE [LARGE SCALE GENOMIC DNA]</scope>
    <source>
        <strain evidence="3 4">KCTC 42575</strain>
    </source>
</reference>
<keyword evidence="4" id="KW-1185">Reference proteome</keyword>
<keyword evidence="1" id="KW-1133">Transmembrane helix</keyword>
<organism evidence="3 4">
    <name type="scientific">Flectobacillus roseus</name>
    <dbReference type="NCBI Taxonomy" id="502259"/>
    <lineage>
        <taxon>Bacteria</taxon>
        <taxon>Pseudomonadati</taxon>
        <taxon>Bacteroidota</taxon>
        <taxon>Cytophagia</taxon>
        <taxon>Cytophagales</taxon>
        <taxon>Flectobacillaceae</taxon>
        <taxon>Flectobacillus</taxon>
    </lineage>
</organism>
<feature type="transmembrane region" description="Helical" evidence="1">
    <location>
        <begin position="128"/>
        <end position="147"/>
    </location>
</feature>
<name>A0ABT6YBZ9_9BACT</name>
<feature type="transmembrane region" description="Helical" evidence="1">
    <location>
        <begin position="77"/>
        <end position="98"/>
    </location>
</feature>
<evidence type="ECO:0000259" key="2">
    <source>
        <dbReference type="SMART" id="SM00014"/>
    </source>
</evidence>
<protein>
    <submittedName>
        <fullName evidence="3">Phosphatase PAP2 family protein</fullName>
    </submittedName>
</protein>
<keyword evidence="1" id="KW-0812">Transmembrane</keyword>
<dbReference type="InterPro" id="IPR036938">
    <property type="entry name" value="PAP2/HPO_sf"/>
</dbReference>
<feature type="transmembrane region" description="Helical" evidence="1">
    <location>
        <begin position="178"/>
        <end position="196"/>
    </location>
</feature>
<evidence type="ECO:0000256" key="1">
    <source>
        <dbReference type="SAM" id="Phobius"/>
    </source>
</evidence>
<dbReference type="PANTHER" id="PTHR14969">
    <property type="entry name" value="SPHINGOSINE-1-PHOSPHATE PHOSPHOHYDROLASE"/>
    <property type="match status" value="1"/>
</dbReference>
<feature type="transmembrane region" description="Helical" evidence="1">
    <location>
        <begin position="48"/>
        <end position="70"/>
    </location>
</feature>
<dbReference type="PANTHER" id="PTHR14969:SF13">
    <property type="entry name" value="AT30094P"/>
    <property type="match status" value="1"/>
</dbReference>
<dbReference type="Pfam" id="PF01569">
    <property type="entry name" value="PAP2"/>
    <property type="match status" value="1"/>
</dbReference>
<proteinExistence type="predicted"/>
<dbReference type="InterPro" id="IPR000326">
    <property type="entry name" value="PAP2/HPO"/>
</dbReference>
<dbReference type="Gene3D" id="1.20.144.10">
    <property type="entry name" value="Phosphatidic acid phosphatase type 2/haloperoxidase"/>
    <property type="match status" value="1"/>
</dbReference>
<gene>
    <name evidence="3" type="ORF">QM524_17255</name>
</gene>
<dbReference type="EMBL" id="JASHIF010000016">
    <property type="protein sequence ID" value="MDI9860967.1"/>
    <property type="molecule type" value="Genomic_DNA"/>
</dbReference>